<sequence length="303" mass="35305">KSVIKQPLQVTQNTHLLQYSKFLTPYACLKLEVQLEVIEKVEIMEVLQNNIVVKCYSYENLIVSPTECTCRFRVGMGLPCRHIFKVREYFKQPLFSEGLCIERWHASYYAKNQRLLSQIKFNTYLKHPDTSECSTQNLDNCIDQNFENCIDQNVDNPDTSECSNQNVDNCIDQNFENCSNQNLDNPDTSECSNQNVDNCIDQNFENCIDQNVDNCNDQNLDGMSGNEDHVTHLPKKSLKNLSKDGKFKLARLQTDELCDKLSLLSVDEYEEKYERLIKICSEIIWDDKFWKSKAMKMLILLQK</sequence>
<keyword evidence="1" id="KW-0863">Zinc-finger</keyword>
<dbReference type="GO" id="GO:0008270">
    <property type="term" value="F:zinc ion binding"/>
    <property type="evidence" value="ECO:0007669"/>
    <property type="project" value="UniProtKB-KW"/>
</dbReference>
<name>A0AAV2S0J5_MEGNR</name>
<evidence type="ECO:0000259" key="2">
    <source>
        <dbReference type="PROSITE" id="PS50966"/>
    </source>
</evidence>
<dbReference type="EMBL" id="CAXKWB010036679">
    <property type="protein sequence ID" value="CAL4148857.1"/>
    <property type="molecule type" value="Genomic_DNA"/>
</dbReference>
<dbReference type="AlphaFoldDB" id="A0AAV2S0J5"/>
<accession>A0AAV2S0J5</accession>
<protein>
    <recommendedName>
        <fullName evidence="2">SWIM-type domain-containing protein</fullName>
    </recommendedName>
</protein>
<gene>
    <name evidence="3" type="ORF">MNOR_LOCUS30298</name>
</gene>
<dbReference type="InterPro" id="IPR007527">
    <property type="entry name" value="Znf_SWIM"/>
</dbReference>
<evidence type="ECO:0000313" key="4">
    <source>
        <dbReference type="Proteomes" id="UP001497623"/>
    </source>
</evidence>
<feature type="non-terminal residue" evidence="3">
    <location>
        <position position="1"/>
    </location>
</feature>
<proteinExistence type="predicted"/>
<keyword evidence="1" id="KW-0862">Zinc</keyword>
<keyword evidence="1" id="KW-0479">Metal-binding</keyword>
<organism evidence="3 4">
    <name type="scientific">Meganyctiphanes norvegica</name>
    <name type="common">Northern krill</name>
    <name type="synonym">Thysanopoda norvegica</name>
    <dbReference type="NCBI Taxonomy" id="48144"/>
    <lineage>
        <taxon>Eukaryota</taxon>
        <taxon>Metazoa</taxon>
        <taxon>Ecdysozoa</taxon>
        <taxon>Arthropoda</taxon>
        <taxon>Crustacea</taxon>
        <taxon>Multicrustacea</taxon>
        <taxon>Malacostraca</taxon>
        <taxon>Eumalacostraca</taxon>
        <taxon>Eucarida</taxon>
        <taxon>Euphausiacea</taxon>
        <taxon>Euphausiidae</taxon>
        <taxon>Meganyctiphanes</taxon>
    </lineage>
</organism>
<reference evidence="3 4" key="1">
    <citation type="submission" date="2024-05" db="EMBL/GenBank/DDBJ databases">
        <authorList>
            <person name="Wallberg A."/>
        </authorList>
    </citation>
    <scope>NUCLEOTIDE SEQUENCE [LARGE SCALE GENOMIC DNA]</scope>
</reference>
<feature type="domain" description="SWIM-type" evidence="2">
    <location>
        <begin position="58"/>
        <end position="91"/>
    </location>
</feature>
<comment type="caution">
    <text evidence="3">The sequence shown here is derived from an EMBL/GenBank/DDBJ whole genome shotgun (WGS) entry which is preliminary data.</text>
</comment>
<dbReference type="PROSITE" id="PS50966">
    <property type="entry name" value="ZF_SWIM"/>
    <property type="match status" value="1"/>
</dbReference>
<dbReference type="Proteomes" id="UP001497623">
    <property type="component" value="Unassembled WGS sequence"/>
</dbReference>
<keyword evidence="4" id="KW-1185">Reference proteome</keyword>
<evidence type="ECO:0000313" key="3">
    <source>
        <dbReference type="EMBL" id="CAL4148857.1"/>
    </source>
</evidence>
<evidence type="ECO:0000256" key="1">
    <source>
        <dbReference type="PROSITE-ProRule" id="PRU00325"/>
    </source>
</evidence>